<keyword evidence="3" id="KW-1185">Reference proteome</keyword>
<evidence type="ECO:0000313" key="2">
    <source>
        <dbReference type="EMBL" id="GAM40718.1"/>
    </source>
</evidence>
<keyword evidence="1" id="KW-0732">Signal</keyword>
<accession>A0A6N4SLX0</accession>
<name>A0A6N4SLX0_TALPI</name>
<proteinExistence type="predicted"/>
<feature type="signal peptide" evidence="1">
    <location>
        <begin position="1"/>
        <end position="19"/>
    </location>
</feature>
<comment type="caution">
    <text evidence="2">The sequence shown here is derived from an EMBL/GenBank/DDBJ whole genome shotgun (WGS) entry which is preliminary data.</text>
</comment>
<sequence>MRTSTFAASALGMATVAAAQNGLISASSRVTTPSPTTFASGTTTIKIFEAGPTSLDASGLVGSIIDINAIATTVLIECADPSDDSCVGGMTMTAGPSTWGYSYTTQEVIYGVDASITYRLGCDVISSTQAATCKVTEIVSASADGQKTDTTSAITTTYGSAQIFYDDLLITAGVDKLTSPQATQTPKGAAAPVPTGSLELSVGGMAAAAVVAAAGLL</sequence>
<organism evidence="2 3">
    <name type="scientific">Talaromyces pinophilus</name>
    <name type="common">Penicillium pinophilum</name>
    <dbReference type="NCBI Taxonomy" id="128442"/>
    <lineage>
        <taxon>Eukaryota</taxon>
        <taxon>Fungi</taxon>
        <taxon>Dikarya</taxon>
        <taxon>Ascomycota</taxon>
        <taxon>Pezizomycotina</taxon>
        <taxon>Eurotiomycetes</taxon>
        <taxon>Eurotiomycetidae</taxon>
        <taxon>Eurotiales</taxon>
        <taxon>Trichocomaceae</taxon>
        <taxon>Talaromyces</taxon>
        <taxon>Talaromyces sect. Talaromyces</taxon>
    </lineage>
</organism>
<reference evidence="3" key="1">
    <citation type="journal article" date="2015" name="Genome Announc.">
        <title>Draft genome sequence of Talaromyces cellulolyticus strain Y-94, a source of lignocellulosic biomass-degrading enzymes.</title>
        <authorList>
            <person name="Fujii T."/>
            <person name="Koike H."/>
            <person name="Sawayama S."/>
            <person name="Yano S."/>
            <person name="Inoue H."/>
        </authorList>
    </citation>
    <scope>NUCLEOTIDE SEQUENCE [LARGE SCALE GENOMIC DNA]</scope>
    <source>
        <strain evidence="3">Y-94</strain>
    </source>
</reference>
<dbReference type="Proteomes" id="UP000053095">
    <property type="component" value="Unassembled WGS sequence"/>
</dbReference>
<gene>
    <name evidence="2" type="ORF">TCE0_039r13283</name>
</gene>
<dbReference type="AlphaFoldDB" id="A0A6N4SLX0"/>
<evidence type="ECO:0000313" key="3">
    <source>
        <dbReference type="Proteomes" id="UP000053095"/>
    </source>
</evidence>
<evidence type="ECO:0000256" key="1">
    <source>
        <dbReference type="SAM" id="SignalP"/>
    </source>
</evidence>
<evidence type="ECO:0008006" key="4">
    <source>
        <dbReference type="Google" id="ProtNLM"/>
    </source>
</evidence>
<protein>
    <recommendedName>
        <fullName evidence="4">GPI anchored cell wall protein</fullName>
    </recommendedName>
</protein>
<feature type="chain" id="PRO_5028290031" description="GPI anchored cell wall protein" evidence="1">
    <location>
        <begin position="20"/>
        <end position="217"/>
    </location>
</feature>
<dbReference type="EMBL" id="DF933835">
    <property type="protein sequence ID" value="GAM40718.1"/>
    <property type="molecule type" value="Genomic_DNA"/>
</dbReference>